<dbReference type="SUPFAM" id="SSF81271">
    <property type="entry name" value="TGS-like"/>
    <property type="match status" value="1"/>
</dbReference>
<dbReference type="InterPro" id="IPR006674">
    <property type="entry name" value="HD_domain"/>
</dbReference>
<sequence>MKYQKNITFESLKKKISSYITDEKELNLISKAYNFASEKHFGQKRLTGDDYIIHPLNVAYILTSIKADADTLSAALIHDVMEMCGVKESEIERKFGKNIASLVKGVTTINKLNFSGDSEAVINNQRKILVGLSEDVRVIIIKLADRLNNLQTMYVLSPEKQKETAKETLDILVPIASRLGINSIKQDLEEFCLRYLKPDEYYDIVEKLNATKAERDEAVRRMIDAVDEILNKYGIKHETKGRSKSIYSIYKKLDKGKRFSDIYDLLALRIYVDTEQECYQALGIIHSKFKPKPKRFKDYIAMPKTNMYQSLHTTVFGIDGQLYEIQIRTYDMDKVAEYGIASHWSYKEKGSNVKAAMQNDMEKQLQFFRTIMDLKNTEEDPEEFVKTVKEEVFQNTIYVFTPMGDVIELPKGATPVDFAYKVHSNVGDRTSGAIVNSNMVPLDYELHNEDIVKIITNNKGPSREWLKFVKTTQAKNKIKAYFNRVNKEENLKKGEEALVRELKKRKIPSAEFFDEDNSKKILSELKFNSFEELYIALGSGKILPETVVTANKKEPSREERVLEKIGGHESKKISNGLVSVPGIDEIKVNLAMCCCPIPGDKIIGYITKGYGITIHRIECPNVASLDERLIKAEWNQTNEKVPTNILIKSNLESNVIIDVVSRANNNEVTVNSFSNHKMRDSNTLEMTVLVKDREQLNKFITSLEMVNNIISVEREIK</sequence>
<dbReference type="InterPro" id="IPR002912">
    <property type="entry name" value="ACT_dom"/>
</dbReference>
<proteinExistence type="inferred from homology"/>
<feature type="domain" description="HD" evidence="5">
    <location>
        <begin position="51"/>
        <end position="150"/>
    </location>
</feature>
<evidence type="ECO:0000256" key="2">
    <source>
        <dbReference type="ARBA" id="ARBA00013251"/>
    </source>
</evidence>
<dbReference type="Pfam" id="PF13328">
    <property type="entry name" value="HD_4"/>
    <property type="match status" value="1"/>
</dbReference>
<evidence type="ECO:0000256" key="4">
    <source>
        <dbReference type="RuleBase" id="RU003847"/>
    </source>
</evidence>
<dbReference type="Gene3D" id="1.10.3210.10">
    <property type="entry name" value="Hypothetical protein af1432"/>
    <property type="match status" value="1"/>
</dbReference>
<dbReference type="InterPro" id="IPR045600">
    <property type="entry name" value="RelA/SpoT_AH_RIS"/>
</dbReference>
<evidence type="ECO:0000313" key="8">
    <source>
        <dbReference type="Proteomes" id="UP000886786"/>
    </source>
</evidence>
<comment type="function">
    <text evidence="4">In eubacteria ppGpp (guanosine 3'-diphosphate 5'-diphosphate) is a mediator of the stringent response that coordinates a variety of cellular activities in response to changes in nutritional abundance.</text>
</comment>
<protein>
    <recommendedName>
        <fullName evidence="2">GTP diphosphokinase</fullName>
        <ecNumber evidence="2">2.7.6.5</ecNumber>
    </recommendedName>
</protein>
<comment type="caution">
    <text evidence="7">The sequence shown here is derived from an EMBL/GenBank/DDBJ whole genome shotgun (WGS) entry which is preliminary data.</text>
</comment>
<reference evidence="7" key="2">
    <citation type="journal article" date="2021" name="PeerJ">
        <title>Extensive microbial diversity within the chicken gut microbiome revealed by metagenomics and culture.</title>
        <authorList>
            <person name="Gilroy R."/>
            <person name="Ravi A."/>
            <person name="Getino M."/>
            <person name="Pursley I."/>
            <person name="Horton D.L."/>
            <person name="Alikhan N.F."/>
            <person name="Baker D."/>
            <person name="Gharbi K."/>
            <person name="Hall N."/>
            <person name="Watson M."/>
            <person name="Adriaenssens E.M."/>
            <person name="Foster-Nyarko E."/>
            <person name="Jarju S."/>
            <person name="Secka A."/>
            <person name="Antonio M."/>
            <person name="Oren A."/>
            <person name="Chaudhuri R.R."/>
            <person name="La Ragione R."/>
            <person name="Hildebrand F."/>
            <person name="Pallen M.J."/>
        </authorList>
    </citation>
    <scope>NUCLEOTIDE SEQUENCE</scope>
    <source>
        <strain evidence="7">CHK147-3167</strain>
    </source>
</reference>
<dbReference type="GO" id="GO:0015969">
    <property type="term" value="P:guanosine tetraphosphate metabolic process"/>
    <property type="evidence" value="ECO:0007669"/>
    <property type="project" value="InterPro"/>
</dbReference>
<dbReference type="SUPFAM" id="SSF81301">
    <property type="entry name" value="Nucleotidyltransferase"/>
    <property type="match status" value="1"/>
</dbReference>
<dbReference type="InterPro" id="IPR033655">
    <property type="entry name" value="TGS_RelA/SpoT"/>
</dbReference>
<comment type="pathway">
    <text evidence="1">Purine metabolism; ppGpp biosynthesis; ppGpp from GTP: step 1/2.</text>
</comment>
<evidence type="ECO:0000313" key="7">
    <source>
        <dbReference type="EMBL" id="HIQ90051.1"/>
    </source>
</evidence>
<dbReference type="SMART" id="SM00954">
    <property type="entry name" value="RelA_SpoT"/>
    <property type="match status" value="1"/>
</dbReference>
<dbReference type="CDD" id="cd05399">
    <property type="entry name" value="NT_Rel-Spo_like"/>
    <property type="match status" value="1"/>
</dbReference>
<dbReference type="PANTHER" id="PTHR21262">
    <property type="entry name" value="GUANOSINE-3',5'-BIS DIPHOSPHATE 3'-PYROPHOSPHOHYDROLASE"/>
    <property type="match status" value="1"/>
</dbReference>
<dbReference type="SUPFAM" id="SSF109604">
    <property type="entry name" value="HD-domain/PDEase-like"/>
    <property type="match status" value="1"/>
</dbReference>
<dbReference type="Pfam" id="PF02824">
    <property type="entry name" value="TGS"/>
    <property type="match status" value="1"/>
</dbReference>
<dbReference type="Pfam" id="PF04607">
    <property type="entry name" value="RelA_SpoT"/>
    <property type="match status" value="1"/>
</dbReference>
<gene>
    <name evidence="7" type="ORF">IAB27_00260</name>
</gene>
<dbReference type="AlphaFoldDB" id="A0A9D0ZPI7"/>
<dbReference type="PANTHER" id="PTHR21262:SF31">
    <property type="entry name" value="GTP PYROPHOSPHOKINASE"/>
    <property type="match status" value="1"/>
</dbReference>
<dbReference type="Pfam" id="PF19296">
    <property type="entry name" value="RelA_AH_RIS"/>
    <property type="match status" value="1"/>
</dbReference>
<dbReference type="FunFam" id="3.10.20.30:FF:000002">
    <property type="entry name" value="GTP pyrophosphokinase (RelA/SpoT)"/>
    <property type="match status" value="1"/>
</dbReference>
<dbReference type="SMART" id="SM00471">
    <property type="entry name" value="HDc"/>
    <property type="match status" value="1"/>
</dbReference>
<dbReference type="Proteomes" id="UP000886786">
    <property type="component" value="Unassembled WGS sequence"/>
</dbReference>
<comment type="catalytic activity">
    <reaction evidence="3">
        <text>GTP + ATP = guanosine 3'-diphosphate 5'-triphosphate + AMP</text>
        <dbReference type="Rhea" id="RHEA:22088"/>
        <dbReference type="ChEBI" id="CHEBI:30616"/>
        <dbReference type="ChEBI" id="CHEBI:37565"/>
        <dbReference type="ChEBI" id="CHEBI:142410"/>
        <dbReference type="ChEBI" id="CHEBI:456215"/>
        <dbReference type="EC" id="2.7.6.5"/>
    </reaction>
</comment>
<dbReference type="FunFam" id="3.30.460.10:FF:000001">
    <property type="entry name" value="GTP pyrophosphokinase RelA"/>
    <property type="match status" value="1"/>
</dbReference>
<dbReference type="FunFam" id="1.10.3210.10:FF:000001">
    <property type="entry name" value="GTP pyrophosphokinase RelA"/>
    <property type="match status" value="1"/>
</dbReference>
<dbReference type="InterPro" id="IPR043519">
    <property type="entry name" value="NT_sf"/>
</dbReference>
<reference evidence="7" key="1">
    <citation type="submission" date="2020-10" db="EMBL/GenBank/DDBJ databases">
        <authorList>
            <person name="Gilroy R."/>
        </authorList>
    </citation>
    <scope>NUCLEOTIDE SEQUENCE</scope>
    <source>
        <strain evidence="7">CHK147-3167</strain>
    </source>
</reference>
<evidence type="ECO:0000256" key="3">
    <source>
        <dbReference type="ARBA" id="ARBA00048244"/>
    </source>
</evidence>
<dbReference type="EMBL" id="DVFV01000007">
    <property type="protein sequence ID" value="HIQ90051.1"/>
    <property type="molecule type" value="Genomic_DNA"/>
</dbReference>
<dbReference type="InterPro" id="IPR004811">
    <property type="entry name" value="RelA/Spo_fam"/>
</dbReference>
<dbReference type="GO" id="GO:0008728">
    <property type="term" value="F:GTP diphosphokinase activity"/>
    <property type="evidence" value="ECO:0007669"/>
    <property type="project" value="UniProtKB-EC"/>
</dbReference>
<evidence type="ECO:0000256" key="1">
    <source>
        <dbReference type="ARBA" id="ARBA00004976"/>
    </source>
</evidence>
<dbReference type="GO" id="GO:0005886">
    <property type="term" value="C:plasma membrane"/>
    <property type="evidence" value="ECO:0007669"/>
    <property type="project" value="TreeGrafter"/>
</dbReference>
<dbReference type="InterPro" id="IPR003607">
    <property type="entry name" value="HD/PDEase_dom"/>
</dbReference>
<dbReference type="InterPro" id="IPR012676">
    <property type="entry name" value="TGS-like"/>
</dbReference>
<dbReference type="EC" id="2.7.6.5" evidence="2"/>
<comment type="similarity">
    <text evidence="4">Belongs to the relA/spoT family.</text>
</comment>
<organism evidence="7 8">
    <name type="scientific">Candidatus Coprosoma intestinipullorum</name>
    <dbReference type="NCBI Taxonomy" id="2840752"/>
    <lineage>
        <taxon>Bacteria</taxon>
        <taxon>Bacillati</taxon>
        <taxon>Bacillota</taxon>
        <taxon>Bacillota incertae sedis</taxon>
        <taxon>Candidatus Coprosoma</taxon>
    </lineage>
</organism>
<dbReference type="NCBIfam" id="TIGR00691">
    <property type="entry name" value="spoT_relA"/>
    <property type="match status" value="1"/>
</dbReference>
<evidence type="ECO:0000259" key="5">
    <source>
        <dbReference type="PROSITE" id="PS51831"/>
    </source>
</evidence>
<dbReference type="PROSITE" id="PS51880">
    <property type="entry name" value="TGS"/>
    <property type="match status" value="1"/>
</dbReference>
<dbReference type="InterPro" id="IPR004095">
    <property type="entry name" value="TGS"/>
</dbReference>
<dbReference type="PROSITE" id="PS51831">
    <property type="entry name" value="HD"/>
    <property type="match status" value="1"/>
</dbReference>
<dbReference type="InterPro" id="IPR012675">
    <property type="entry name" value="Beta-grasp_dom_sf"/>
</dbReference>
<dbReference type="InterPro" id="IPR007685">
    <property type="entry name" value="RelA_SpoT"/>
</dbReference>
<dbReference type="Pfam" id="PF13291">
    <property type="entry name" value="ACT_4"/>
    <property type="match status" value="1"/>
</dbReference>
<feature type="domain" description="TGS" evidence="6">
    <location>
        <begin position="395"/>
        <end position="456"/>
    </location>
</feature>
<dbReference type="CDD" id="cd01668">
    <property type="entry name" value="TGS_RSH"/>
    <property type="match status" value="1"/>
</dbReference>
<accession>A0A9D0ZPI7</accession>
<evidence type="ECO:0000259" key="6">
    <source>
        <dbReference type="PROSITE" id="PS51880"/>
    </source>
</evidence>
<dbReference type="Gene3D" id="3.30.460.10">
    <property type="entry name" value="Beta Polymerase, domain 2"/>
    <property type="match status" value="1"/>
</dbReference>
<name>A0A9D0ZPI7_9FIRM</name>
<dbReference type="Gene3D" id="3.10.20.30">
    <property type="match status" value="1"/>
</dbReference>